<evidence type="ECO:0000313" key="15">
    <source>
        <dbReference type="Proteomes" id="UP001152562"/>
    </source>
</evidence>
<evidence type="ECO:0000256" key="8">
    <source>
        <dbReference type="ARBA" id="ARBA00023136"/>
    </source>
</evidence>
<dbReference type="GO" id="GO:0004867">
    <property type="term" value="F:serine-type endopeptidase inhibitor activity"/>
    <property type="evidence" value="ECO:0007669"/>
    <property type="project" value="UniProtKB-KW"/>
</dbReference>
<feature type="domain" description="Serpin" evidence="13">
    <location>
        <begin position="627"/>
        <end position="988"/>
    </location>
</feature>
<dbReference type="Gene3D" id="3.30.497.10">
    <property type="entry name" value="Antithrombin, subunit I, domain 2"/>
    <property type="match status" value="1"/>
</dbReference>
<feature type="coiled-coil region" evidence="10">
    <location>
        <begin position="325"/>
        <end position="440"/>
    </location>
</feature>
<dbReference type="PANTHER" id="PTHR11461">
    <property type="entry name" value="SERINE PROTEASE INHIBITOR, SERPIN"/>
    <property type="match status" value="1"/>
</dbReference>
<dbReference type="Gene3D" id="2.30.39.10">
    <property type="entry name" value="Alpha-1-antitrypsin, domain 1"/>
    <property type="match status" value="1"/>
</dbReference>
<dbReference type="Pfam" id="PF09787">
    <property type="entry name" value="Golgin_A5"/>
    <property type="match status" value="1"/>
</dbReference>
<gene>
    <name evidence="14" type="ORF">PIBRA_LOCUS4797</name>
</gene>
<feature type="coiled-coil region" evidence="10">
    <location>
        <begin position="139"/>
        <end position="286"/>
    </location>
</feature>
<dbReference type="InterPro" id="IPR019177">
    <property type="entry name" value="Golgin_subfamily_A_member_5"/>
</dbReference>
<evidence type="ECO:0000256" key="12">
    <source>
        <dbReference type="SAM" id="Phobius"/>
    </source>
</evidence>
<dbReference type="GO" id="GO:0005615">
    <property type="term" value="C:extracellular space"/>
    <property type="evidence" value="ECO:0007669"/>
    <property type="project" value="InterPro"/>
</dbReference>
<dbReference type="CDD" id="cd19578">
    <property type="entry name" value="serpinK_insect_SRPN2-like"/>
    <property type="match status" value="1"/>
</dbReference>
<feature type="compositionally biased region" description="Polar residues" evidence="11">
    <location>
        <begin position="72"/>
        <end position="83"/>
    </location>
</feature>
<evidence type="ECO:0000259" key="13">
    <source>
        <dbReference type="SMART" id="SM00093"/>
    </source>
</evidence>
<feature type="region of interest" description="Disordered" evidence="11">
    <location>
        <begin position="25"/>
        <end position="45"/>
    </location>
</feature>
<keyword evidence="6" id="KW-0333">Golgi apparatus</keyword>
<evidence type="ECO:0000256" key="11">
    <source>
        <dbReference type="SAM" id="MobiDB-lite"/>
    </source>
</evidence>
<dbReference type="InterPro" id="IPR000215">
    <property type="entry name" value="Serpin_fam"/>
</dbReference>
<evidence type="ECO:0000313" key="14">
    <source>
        <dbReference type="EMBL" id="CAH4027668.1"/>
    </source>
</evidence>
<evidence type="ECO:0000256" key="10">
    <source>
        <dbReference type="SAM" id="Coils"/>
    </source>
</evidence>
<dbReference type="Pfam" id="PF00079">
    <property type="entry name" value="Serpin"/>
    <property type="match status" value="1"/>
</dbReference>
<evidence type="ECO:0000256" key="5">
    <source>
        <dbReference type="ARBA" id="ARBA00022989"/>
    </source>
</evidence>
<dbReference type="SMART" id="SM00093">
    <property type="entry name" value="SERPIN"/>
    <property type="match status" value="1"/>
</dbReference>
<feature type="compositionally biased region" description="Polar residues" evidence="11">
    <location>
        <begin position="102"/>
        <end position="111"/>
    </location>
</feature>
<dbReference type="Gene3D" id="1.20.5.1160">
    <property type="entry name" value="Vasodilator-stimulated phosphoprotein"/>
    <property type="match status" value="1"/>
</dbReference>
<dbReference type="PANTHER" id="PTHR11461:SF357">
    <property type="entry name" value="SERINE PROTEASE INHIBITOR 27A"/>
    <property type="match status" value="1"/>
</dbReference>
<keyword evidence="4" id="KW-0722">Serine protease inhibitor</keyword>
<keyword evidence="7 10" id="KW-0175">Coiled coil</keyword>
<keyword evidence="15" id="KW-1185">Reference proteome</keyword>
<dbReference type="InterPro" id="IPR023796">
    <property type="entry name" value="Serpin_dom"/>
</dbReference>
<organism evidence="14 15">
    <name type="scientific">Pieris brassicae</name>
    <name type="common">White butterfly</name>
    <name type="synonym">Large white butterfly</name>
    <dbReference type="NCBI Taxonomy" id="7116"/>
    <lineage>
        <taxon>Eukaryota</taxon>
        <taxon>Metazoa</taxon>
        <taxon>Ecdysozoa</taxon>
        <taxon>Arthropoda</taxon>
        <taxon>Hexapoda</taxon>
        <taxon>Insecta</taxon>
        <taxon>Pterygota</taxon>
        <taxon>Neoptera</taxon>
        <taxon>Endopterygota</taxon>
        <taxon>Lepidoptera</taxon>
        <taxon>Glossata</taxon>
        <taxon>Ditrysia</taxon>
        <taxon>Papilionoidea</taxon>
        <taxon>Pieridae</taxon>
        <taxon>Pierinae</taxon>
        <taxon>Pieris</taxon>
    </lineage>
</organism>
<comment type="subcellular location">
    <subcellularLocation>
        <location evidence="1">Golgi apparatus membrane</location>
    </subcellularLocation>
</comment>
<evidence type="ECO:0000256" key="6">
    <source>
        <dbReference type="ARBA" id="ARBA00023034"/>
    </source>
</evidence>
<comment type="caution">
    <text evidence="14">The sequence shown here is derived from an EMBL/GenBank/DDBJ whole genome shotgun (WGS) entry which is preliminary data.</text>
</comment>
<evidence type="ECO:0000256" key="2">
    <source>
        <dbReference type="ARBA" id="ARBA00022690"/>
    </source>
</evidence>
<dbReference type="GO" id="GO:0000139">
    <property type="term" value="C:Golgi membrane"/>
    <property type="evidence" value="ECO:0007669"/>
    <property type="project" value="UniProtKB-SubCell"/>
</dbReference>
<accession>A0A9P0X9H4</accession>
<name>A0A9P0X9H4_PIEBR</name>
<evidence type="ECO:0000256" key="9">
    <source>
        <dbReference type="RuleBase" id="RU000411"/>
    </source>
</evidence>
<evidence type="ECO:0000256" key="3">
    <source>
        <dbReference type="ARBA" id="ARBA00022692"/>
    </source>
</evidence>
<dbReference type="EMBL" id="CALOZG010000005">
    <property type="protein sequence ID" value="CAH4027668.1"/>
    <property type="molecule type" value="Genomic_DNA"/>
</dbReference>
<keyword evidence="5 12" id="KW-1133">Transmembrane helix</keyword>
<comment type="similarity">
    <text evidence="9">Belongs to the serpin family.</text>
</comment>
<feature type="transmembrane region" description="Helical" evidence="12">
    <location>
        <begin position="542"/>
        <end position="569"/>
    </location>
</feature>
<proteinExistence type="inferred from homology"/>
<dbReference type="InterPro" id="IPR023795">
    <property type="entry name" value="Serpin_CS"/>
</dbReference>
<keyword evidence="2" id="KW-0646">Protease inhibitor</keyword>
<sequence>MSWFADLAGRAETLLNNLDEQTGAVLRNGNGIKPRPDNSSPPDIVQKKKFVSKNKRILLDNRSSFTPVPKNSPINQPRSTPKSLDNARLQDRRKKSAGKKSPQYTLHNNGLNTVEDDCESYGMRQRRFSLPTDLEFVNHENITFDMQNLEVENAMLKNEINVVNREVSDLLDKLRTTENELKQVQTRAEAQSKINQRLNLDKDGLLVQLDDLRSKIEEVSVVELSQYRSDKQALDNENRRLQERNCDLQNDIRNLRDELHDRQSQQNKLENELRHTQTQIYDLEHDLEKRKLECVHLENEWEAYKLRVKSMLFSKDNEIKALRDGSNLSEDTKQLIEQIDRLKEERDDLSQGLSKVKTEFSEMKHHMAQLEARHSNAERVIAGLRDALKEERGARNKAETHANSLSKEIQTAKLQSGQTIANLRAALHNKEEELLLLKENSAPTTDTSALNVGDYDVMHSIENEKIQYLTQTVVQKQGRIDSLLADNNMLKIQLDKLETKYKTEMSFRARSHVVNVQDERRNTSPLAKLSLRMGLMLKRFPLIRIFIVFYMIGLHFWVMTVLLTTSFALCEQNYTIQDIENVFGAPLGAPSIELLPPLADANPTNLTENDLTDDYRPSVAEYDKFDWILTKRIAVTSNENFLISPLGLKLALAILVEASTGATHAEISNVLGLDVDNQVVRKKFSEIIDSLQTKSSDYILDLGSRIYVGATIYPSQQFAAIAENFYKTEIRSLDFSKSDLAADSINQWVSNTTQGRIPNLVDAGDLQGVVSLVLNTLFFKGTWRHQFNPNMTFNHDFYIQANLTKPTPFMQTKNKFFYTDSVKYNAKILRMPYKTGNFAMYIIVPNSLTGLSHIFNDISGVRAELFSLTKHLVDVKIPKFEFEYTSQLDGVLKELGVRQAFEDTASFPGLSRGQTPGNRMRVTKVLQRSGIVNNEIGSVAYSATEITLENKFGEDEPKAILVANKPFMFFIQDENTRQLLFTGRVSDPSLFDGAFKLP</sequence>
<dbReference type="Proteomes" id="UP001152562">
    <property type="component" value="Unassembled WGS sequence"/>
</dbReference>
<keyword evidence="3 12" id="KW-0812">Transmembrane</keyword>
<protein>
    <recommendedName>
        <fullName evidence="13">Serpin domain-containing protein</fullName>
    </recommendedName>
</protein>
<dbReference type="SUPFAM" id="SSF56574">
    <property type="entry name" value="Serpins"/>
    <property type="match status" value="1"/>
</dbReference>
<dbReference type="GO" id="GO:0007030">
    <property type="term" value="P:Golgi organization"/>
    <property type="evidence" value="ECO:0007669"/>
    <property type="project" value="InterPro"/>
</dbReference>
<evidence type="ECO:0000256" key="7">
    <source>
        <dbReference type="ARBA" id="ARBA00023054"/>
    </source>
</evidence>
<dbReference type="InterPro" id="IPR042185">
    <property type="entry name" value="Serpin_sf_2"/>
</dbReference>
<dbReference type="InterPro" id="IPR036186">
    <property type="entry name" value="Serpin_sf"/>
</dbReference>
<feature type="region of interest" description="Disordered" evidence="11">
    <location>
        <begin position="61"/>
        <end position="111"/>
    </location>
</feature>
<dbReference type="PROSITE" id="PS00284">
    <property type="entry name" value="SERPIN"/>
    <property type="match status" value="1"/>
</dbReference>
<evidence type="ECO:0000256" key="4">
    <source>
        <dbReference type="ARBA" id="ARBA00022900"/>
    </source>
</evidence>
<dbReference type="InterPro" id="IPR042178">
    <property type="entry name" value="Serpin_sf_1"/>
</dbReference>
<evidence type="ECO:0000256" key="1">
    <source>
        <dbReference type="ARBA" id="ARBA00004394"/>
    </source>
</evidence>
<reference evidence="14" key="1">
    <citation type="submission" date="2022-05" db="EMBL/GenBank/DDBJ databases">
        <authorList>
            <person name="Okamura Y."/>
        </authorList>
    </citation>
    <scope>NUCLEOTIDE SEQUENCE</scope>
</reference>
<keyword evidence="8 12" id="KW-0472">Membrane</keyword>
<dbReference type="AlphaFoldDB" id="A0A9P0X9H4"/>